<comment type="caution">
    <text evidence="1">The sequence shown here is derived from an EMBL/GenBank/DDBJ whole genome shotgun (WGS) entry which is preliminary data.</text>
</comment>
<evidence type="ECO:0000313" key="1">
    <source>
        <dbReference type="EMBL" id="ROZ81178.1"/>
    </source>
</evidence>
<proteinExistence type="predicted"/>
<dbReference type="EMBL" id="RKKU01000033">
    <property type="protein sequence ID" value="ROZ81178.1"/>
    <property type="molecule type" value="Genomic_DNA"/>
</dbReference>
<reference evidence="1 2" key="1">
    <citation type="submission" date="2018-11" db="EMBL/GenBank/DDBJ databases">
        <authorList>
            <person name="Jang G.I."/>
            <person name="Hwang C.Y."/>
        </authorList>
    </citation>
    <scope>NUCLEOTIDE SEQUENCE [LARGE SCALE GENOMIC DNA]</scope>
    <source>
        <strain evidence="1 2">SSM26</strain>
    </source>
</reference>
<gene>
    <name evidence="1" type="ORF">EF096_18170</name>
</gene>
<keyword evidence="2" id="KW-1185">Reference proteome</keyword>
<evidence type="ECO:0000313" key="2">
    <source>
        <dbReference type="Proteomes" id="UP000275199"/>
    </source>
</evidence>
<protein>
    <submittedName>
        <fullName evidence="1">Uncharacterized protein</fullName>
    </submittedName>
</protein>
<sequence>MRRKGFVYMWQLAIKKKAHKPGKRCVAVALAPVNIGGVYMEKRYEHSNNLLFKDASGQWRGQTGRFSRESWEGLE</sequence>
<name>A0ABX9XDF8_9PSED</name>
<accession>A0ABX9XDF8</accession>
<dbReference type="Proteomes" id="UP000275199">
    <property type="component" value="Unassembled WGS sequence"/>
</dbReference>
<organism evidence="1 2">
    <name type="scientific">Pseudomonas neustonica</name>
    <dbReference type="NCBI Taxonomy" id="2487346"/>
    <lineage>
        <taxon>Bacteria</taxon>
        <taxon>Pseudomonadati</taxon>
        <taxon>Pseudomonadota</taxon>
        <taxon>Gammaproteobacteria</taxon>
        <taxon>Pseudomonadales</taxon>
        <taxon>Pseudomonadaceae</taxon>
        <taxon>Pseudomonas</taxon>
    </lineage>
</organism>